<keyword evidence="3" id="KW-1185">Reference proteome</keyword>
<dbReference type="AlphaFoldDB" id="A0AAV1S6U3"/>
<dbReference type="EMBL" id="CAWUPB010001168">
    <property type="protein sequence ID" value="CAK7345847.1"/>
    <property type="molecule type" value="Genomic_DNA"/>
</dbReference>
<organism evidence="2 3">
    <name type="scientific">Dovyalis caffra</name>
    <dbReference type="NCBI Taxonomy" id="77055"/>
    <lineage>
        <taxon>Eukaryota</taxon>
        <taxon>Viridiplantae</taxon>
        <taxon>Streptophyta</taxon>
        <taxon>Embryophyta</taxon>
        <taxon>Tracheophyta</taxon>
        <taxon>Spermatophyta</taxon>
        <taxon>Magnoliopsida</taxon>
        <taxon>eudicotyledons</taxon>
        <taxon>Gunneridae</taxon>
        <taxon>Pentapetalae</taxon>
        <taxon>rosids</taxon>
        <taxon>fabids</taxon>
        <taxon>Malpighiales</taxon>
        <taxon>Salicaceae</taxon>
        <taxon>Flacourtieae</taxon>
        <taxon>Dovyalis</taxon>
    </lineage>
</organism>
<evidence type="ECO:0000313" key="3">
    <source>
        <dbReference type="Proteomes" id="UP001314170"/>
    </source>
</evidence>
<proteinExistence type="predicted"/>
<feature type="compositionally biased region" description="Basic and acidic residues" evidence="1">
    <location>
        <begin position="50"/>
        <end position="70"/>
    </location>
</feature>
<sequence length="127" mass="15189">MFGIQDENVICIVKLKIINETSEKSIHHVHIYLPKDILVIPVKDELRLKEDESEQTKQEQEKENKSDTNEWLRGQMFSEHPRKRISRENTICRKESPEKENNISLFFPDMLLEHRKLRFMTATLIWG</sequence>
<dbReference type="Proteomes" id="UP001314170">
    <property type="component" value="Unassembled WGS sequence"/>
</dbReference>
<protein>
    <submittedName>
        <fullName evidence="2">Uncharacterized protein</fullName>
    </submittedName>
</protein>
<gene>
    <name evidence="2" type="ORF">DCAF_LOCUS18510</name>
</gene>
<evidence type="ECO:0000313" key="2">
    <source>
        <dbReference type="EMBL" id="CAK7345847.1"/>
    </source>
</evidence>
<feature type="region of interest" description="Disordered" evidence="1">
    <location>
        <begin position="50"/>
        <end position="73"/>
    </location>
</feature>
<comment type="caution">
    <text evidence="2">The sequence shown here is derived from an EMBL/GenBank/DDBJ whole genome shotgun (WGS) entry which is preliminary data.</text>
</comment>
<name>A0AAV1S6U3_9ROSI</name>
<reference evidence="2 3" key="1">
    <citation type="submission" date="2024-01" db="EMBL/GenBank/DDBJ databases">
        <authorList>
            <person name="Waweru B."/>
        </authorList>
    </citation>
    <scope>NUCLEOTIDE SEQUENCE [LARGE SCALE GENOMIC DNA]</scope>
</reference>
<evidence type="ECO:0000256" key="1">
    <source>
        <dbReference type="SAM" id="MobiDB-lite"/>
    </source>
</evidence>
<accession>A0AAV1S6U3</accession>